<feature type="domain" description="Glycosyltransferase 61 catalytic" evidence="6">
    <location>
        <begin position="355"/>
        <end position="449"/>
    </location>
</feature>
<evidence type="ECO:0000256" key="2">
    <source>
        <dbReference type="ARBA" id="ARBA00022679"/>
    </source>
</evidence>
<evidence type="ECO:0000313" key="7">
    <source>
        <dbReference type="EMBL" id="CAK0784363.1"/>
    </source>
</evidence>
<name>A0AAV1IEQ3_9CHLO</name>
<protein>
    <recommendedName>
        <fullName evidence="6">Glycosyltransferase 61 catalytic domain-containing protein</fullName>
    </recommendedName>
</protein>
<dbReference type="AlphaFoldDB" id="A0AAV1IEQ3"/>
<dbReference type="InterPro" id="IPR007657">
    <property type="entry name" value="Glycosyltransferase_61"/>
</dbReference>
<evidence type="ECO:0000259" key="6">
    <source>
        <dbReference type="Pfam" id="PF04577"/>
    </source>
</evidence>
<dbReference type="PANTHER" id="PTHR20961">
    <property type="entry name" value="GLYCOSYLTRANSFERASE"/>
    <property type="match status" value="1"/>
</dbReference>
<gene>
    <name evidence="7" type="ORF">CVIRNUC_007567</name>
</gene>
<evidence type="ECO:0000256" key="3">
    <source>
        <dbReference type="ARBA" id="ARBA00023180"/>
    </source>
</evidence>
<proteinExistence type="predicted"/>
<dbReference type="InterPro" id="IPR049625">
    <property type="entry name" value="Glyco_transf_61_cat"/>
</dbReference>
<organism evidence="7 8">
    <name type="scientific">Coccomyxa viridis</name>
    <dbReference type="NCBI Taxonomy" id="1274662"/>
    <lineage>
        <taxon>Eukaryota</taxon>
        <taxon>Viridiplantae</taxon>
        <taxon>Chlorophyta</taxon>
        <taxon>core chlorophytes</taxon>
        <taxon>Trebouxiophyceae</taxon>
        <taxon>Trebouxiophyceae incertae sedis</taxon>
        <taxon>Coccomyxaceae</taxon>
        <taxon>Coccomyxa</taxon>
    </lineage>
</organism>
<evidence type="ECO:0000256" key="1">
    <source>
        <dbReference type="ARBA" id="ARBA00022676"/>
    </source>
</evidence>
<dbReference type="EMBL" id="CAUYUE010000010">
    <property type="protein sequence ID" value="CAK0784363.1"/>
    <property type="molecule type" value="Genomic_DNA"/>
</dbReference>
<keyword evidence="5" id="KW-1133">Transmembrane helix</keyword>
<feature type="region of interest" description="Disordered" evidence="4">
    <location>
        <begin position="1"/>
        <end position="20"/>
    </location>
</feature>
<evidence type="ECO:0000256" key="4">
    <source>
        <dbReference type="SAM" id="MobiDB-lite"/>
    </source>
</evidence>
<dbReference type="GO" id="GO:0005794">
    <property type="term" value="C:Golgi apparatus"/>
    <property type="evidence" value="ECO:0007669"/>
    <property type="project" value="UniProtKB-ARBA"/>
</dbReference>
<feature type="transmembrane region" description="Helical" evidence="5">
    <location>
        <begin position="47"/>
        <end position="66"/>
    </location>
</feature>
<keyword evidence="3" id="KW-0325">Glycoprotein</keyword>
<reference evidence="7 8" key="1">
    <citation type="submission" date="2023-10" db="EMBL/GenBank/DDBJ databases">
        <authorList>
            <person name="Maclean D."/>
            <person name="Macfadyen A."/>
        </authorList>
    </citation>
    <scope>NUCLEOTIDE SEQUENCE [LARGE SCALE GENOMIC DNA]</scope>
</reference>
<keyword evidence="1" id="KW-0328">Glycosyltransferase</keyword>
<evidence type="ECO:0000256" key="5">
    <source>
        <dbReference type="SAM" id="Phobius"/>
    </source>
</evidence>
<dbReference type="Proteomes" id="UP001314263">
    <property type="component" value="Unassembled WGS sequence"/>
</dbReference>
<keyword evidence="5" id="KW-0472">Membrane</keyword>
<dbReference type="GO" id="GO:0016763">
    <property type="term" value="F:pentosyltransferase activity"/>
    <property type="evidence" value="ECO:0007669"/>
    <property type="project" value="UniProtKB-ARBA"/>
</dbReference>
<keyword evidence="8" id="KW-1185">Reference proteome</keyword>
<comment type="caution">
    <text evidence="7">The sequence shown here is derived from an EMBL/GenBank/DDBJ whole genome shotgun (WGS) entry which is preliminary data.</text>
</comment>
<evidence type="ECO:0000313" key="8">
    <source>
        <dbReference type="Proteomes" id="UP001314263"/>
    </source>
</evidence>
<accession>A0AAV1IEQ3</accession>
<feature type="compositionally biased region" description="Polar residues" evidence="4">
    <location>
        <begin position="1"/>
        <end position="10"/>
    </location>
</feature>
<keyword evidence="2" id="KW-0808">Transferase</keyword>
<dbReference type="Pfam" id="PF04577">
    <property type="entry name" value="Glyco_transf_61"/>
    <property type="match status" value="1"/>
</dbReference>
<dbReference type="PANTHER" id="PTHR20961:SF124">
    <property type="entry name" value="GLYCOSYLTRANSFERASE"/>
    <property type="match status" value="1"/>
</dbReference>
<sequence length="602" mass="65596">MQRTQQGSKSDVSHALPRAGPSGRYSFQNDAITLPLAGLSCLPDRRICSWWTLLLLLGVSTALLLLELASRPLPARHWSGACGRACQQLRHAEEISGLCQAPLLDEDVLLGAADVYDDVCHVLHQTCLDQGSIVVFDKRHNPERAGYQMLPVLDMSNIMYNFPSSQGNGDALGSEMSRIPFPDIVIRPGTHLDTHLSSQPFSRCTVPLVMVTNWVTTYGEVIVRVPQRALTWKNANAVGGNVTYVIATPGGLALPAFYTPMLAPVTPLAVTSLADFSTRHPEGTASAATNEGLSRQCFDRVAVCKIAAAQYVNMYAVGQATFAYYALESLPRDPAGFLPAMQDRASFSGLTSFAFKSGAASPSTPGPLRVLIEQRTGEVRNMLQLEELMNGCNGGASMEPSQQYSCRSFTFTDNLRRNIAAARSANVLITIHGSGSNNALFMEEGSALIEIRPYQFGTKASVWANAFMPKVTEQNDYKIRYFGLNIEDPNLSEPGTFEANSIGNPDEFTHLRDRHVRLRWQVLEPVLQLIKGCKTLEDYKRIAEEGRHILDVLPGGILRPEQPNAEDPEEESLASEDTLTARNVAVSERGSNGSAAVAPDGN</sequence>
<keyword evidence="5" id="KW-0812">Transmembrane</keyword>